<sequence length="43" mass="4324">MGFLVSGGGRQMVEGLVTQVSDVACAAVGASQPAVDVFLVDKN</sequence>
<name>A0A8T1DLW6_9STRA</name>
<evidence type="ECO:0000313" key="1">
    <source>
        <dbReference type="EMBL" id="KAG2941330.1"/>
    </source>
</evidence>
<reference evidence="1" key="1">
    <citation type="submission" date="2018-10" db="EMBL/GenBank/DDBJ databases">
        <title>Effector identification in a new, highly contiguous assembly of the strawberry crown rot pathogen Phytophthora cactorum.</title>
        <authorList>
            <person name="Armitage A.D."/>
            <person name="Nellist C.F."/>
            <person name="Bates H."/>
            <person name="Vickerstaff R.J."/>
            <person name="Harrison R.J."/>
        </authorList>
    </citation>
    <scope>NUCLEOTIDE SEQUENCE</scope>
    <source>
        <strain evidence="1">4040</strain>
    </source>
</reference>
<organism evidence="1 2">
    <name type="scientific">Phytophthora cactorum</name>
    <dbReference type="NCBI Taxonomy" id="29920"/>
    <lineage>
        <taxon>Eukaryota</taxon>
        <taxon>Sar</taxon>
        <taxon>Stramenopiles</taxon>
        <taxon>Oomycota</taxon>
        <taxon>Peronosporomycetes</taxon>
        <taxon>Peronosporales</taxon>
        <taxon>Peronosporaceae</taxon>
        <taxon>Phytophthora</taxon>
    </lineage>
</organism>
<protein>
    <submittedName>
        <fullName evidence="1">Uncharacterized protein</fullName>
    </submittedName>
</protein>
<proteinExistence type="predicted"/>
<dbReference type="Proteomes" id="UP000736787">
    <property type="component" value="Unassembled WGS sequence"/>
</dbReference>
<comment type="caution">
    <text evidence="1">The sequence shown here is derived from an EMBL/GenBank/DDBJ whole genome shotgun (WGS) entry which is preliminary data.</text>
</comment>
<dbReference type="EMBL" id="RCMK01000247">
    <property type="protein sequence ID" value="KAG2941330.1"/>
    <property type="molecule type" value="Genomic_DNA"/>
</dbReference>
<accession>A0A8T1DLW6</accession>
<evidence type="ECO:0000313" key="2">
    <source>
        <dbReference type="Proteomes" id="UP000736787"/>
    </source>
</evidence>
<dbReference type="AlphaFoldDB" id="A0A8T1DLW6"/>
<gene>
    <name evidence="1" type="ORF">PC117_g10259</name>
</gene>